<organism evidence="1 2">
    <name type="scientific">Escherichia coli O145:H28 (strain RM12581)</name>
    <dbReference type="NCBI Taxonomy" id="1248823"/>
    <lineage>
        <taxon>Bacteria</taxon>
        <taxon>Pseudomonadati</taxon>
        <taxon>Pseudomonadota</taxon>
        <taxon>Gammaproteobacteria</taxon>
        <taxon>Enterobacterales</taxon>
        <taxon>Enterobacteriaceae</taxon>
        <taxon>Escherichia</taxon>
    </lineage>
</organism>
<evidence type="ECO:0000313" key="2">
    <source>
        <dbReference type="Proteomes" id="UP000025231"/>
    </source>
</evidence>
<sequence length="43" mass="4854">MLIVSVTDALLRENVTIGAIGGEVLAQKDSWISHDTYAWRYIF</sequence>
<reference evidence="1 2" key="1">
    <citation type="journal article" date="2014" name="Genome Announc.">
        <title>Complete Genome Sequences of Two Escherichia coli O145:H28 Outbreak Strains of Food Origin.</title>
        <authorList>
            <person name="Cooper K.K."/>
            <person name="Mandrell R.E."/>
            <person name="Louie J.W."/>
            <person name="Korlach J."/>
            <person name="Clark T.A."/>
            <person name="Parker C.T."/>
            <person name="Huynh S."/>
            <person name="Chain P.S."/>
            <person name="Ahmed S."/>
            <person name="Carter M.Q."/>
        </authorList>
    </citation>
    <scope>NUCLEOTIDE SEQUENCE [LARGE SCALE GENOMIC DNA]</scope>
    <source>
        <strain evidence="1 2">RM12581</strain>
    </source>
</reference>
<evidence type="ECO:0000313" key="1">
    <source>
        <dbReference type="EMBL" id="AHY73659.1"/>
    </source>
</evidence>
<protein>
    <submittedName>
        <fullName evidence="1">Uncharacterized protein</fullName>
    </submittedName>
</protein>
<dbReference type="EMBL" id="CP007136">
    <property type="protein sequence ID" value="AHY73659.1"/>
    <property type="molecule type" value="Genomic_DNA"/>
</dbReference>
<accession>A0ABC8A2D9</accession>
<dbReference type="AlphaFoldDB" id="A0ABC8A2D9"/>
<proteinExistence type="predicted"/>
<gene>
    <name evidence="1" type="ORF">ECRM12581_25645</name>
</gene>
<dbReference type="Proteomes" id="UP000025231">
    <property type="component" value="Chromosome"/>
</dbReference>
<name>A0ABC8A2D9_ECOLR</name>